<evidence type="ECO:0000256" key="4">
    <source>
        <dbReference type="ARBA" id="ARBA00022692"/>
    </source>
</evidence>
<evidence type="ECO:0000313" key="8">
    <source>
        <dbReference type="EMBL" id="OAF67713.1"/>
    </source>
</evidence>
<name>A0A177B264_9BILA</name>
<evidence type="ECO:0000256" key="1">
    <source>
        <dbReference type="ARBA" id="ARBA00004141"/>
    </source>
</evidence>
<dbReference type="GO" id="GO:0016887">
    <property type="term" value="F:ATP hydrolysis activity"/>
    <property type="evidence" value="ECO:0007669"/>
    <property type="project" value="InterPro"/>
</dbReference>
<feature type="domain" description="ABC transporter" evidence="7">
    <location>
        <begin position="4"/>
        <end position="84"/>
    </location>
</feature>
<dbReference type="PANTHER" id="PTHR48041">
    <property type="entry name" value="ABC TRANSPORTER G FAMILY MEMBER 28"/>
    <property type="match status" value="1"/>
</dbReference>
<evidence type="ECO:0000256" key="3">
    <source>
        <dbReference type="ARBA" id="ARBA00022448"/>
    </source>
</evidence>
<evidence type="ECO:0000256" key="2">
    <source>
        <dbReference type="ARBA" id="ARBA00005814"/>
    </source>
</evidence>
<dbReference type="PANTHER" id="PTHR48041:SF139">
    <property type="entry name" value="PROTEIN SCARLET"/>
    <property type="match status" value="1"/>
</dbReference>
<keyword evidence="3" id="KW-0813">Transport</keyword>
<dbReference type="GO" id="GO:0005524">
    <property type="term" value="F:ATP binding"/>
    <property type="evidence" value="ECO:0007669"/>
    <property type="project" value="InterPro"/>
</dbReference>
<reference evidence="8 9" key="1">
    <citation type="submission" date="2016-04" db="EMBL/GenBank/DDBJ databases">
        <title>The genome of Intoshia linei affirms orthonectids as highly simplified spiralians.</title>
        <authorList>
            <person name="Mikhailov K.V."/>
            <person name="Slusarev G.S."/>
            <person name="Nikitin M.A."/>
            <person name="Logacheva M.D."/>
            <person name="Penin A."/>
            <person name="Aleoshin V."/>
            <person name="Panchin Y.V."/>
        </authorList>
    </citation>
    <scope>NUCLEOTIDE SEQUENCE [LARGE SCALE GENOMIC DNA]</scope>
    <source>
        <strain evidence="8">Intl2013</strain>
        <tissue evidence="8">Whole animal</tissue>
    </source>
</reference>
<organism evidence="8 9">
    <name type="scientific">Intoshia linei</name>
    <dbReference type="NCBI Taxonomy" id="1819745"/>
    <lineage>
        <taxon>Eukaryota</taxon>
        <taxon>Metazoa</taxon>
        <taxon>Spiralia</taxon>
        <taxon>Lophotrochozoa</taxon>
        <taxon>Mesozoa</taxon>
        <taxon>Orthonectida</taxon>
        <taxon>Rhopaluridae</taxon>
        <taxon>Intoshia</taxon>
    </lineage>
</organism>
<keyword evidence="4" id="KW-0812">Transmembrane</keyword>
<dbReference type="Proteomes" id="UP000078046">
    <property type="component" value="Unassembled WGS sequence"/>
</dbReference>
<comment type="subcellular location">
    <subcellularLocation>
        <location evidence="1">Membrane</location>
        <topology evidence="1">Multi-pass membrane protein</topology>
    </subcellularLocation>
</comment>
<evidence type="ECO:0000313" key="9">
    <source>
        <dbReference type="Proteomes" id="UP000078046"/>
    </source>
</evidence>
<sequence length="84" mass="9597">MMSQLISSMTVKENVEFSAYLRLNNTKKLPKKQLDEKLLSDLILKHISNRKVGSCIKSNISNGERKRVAIAMENVISPNFLYLD</sequence>
<dbReference type="InterPro" id="IPR003439">
    <property type="entry name" value="ABC_transporter-like_ATP-bd"/>
</dbReference>
<evidence type="ECO:0000259" key="7">
    <source>
        <dbReference type="Pfam" id="PF00005"/>
    </source>
</evidence>
<comment type="caution">
    <text evidence="8">The sequence shown here is derived from an EMBL/GenBank/DDBJ whole genome shotgun (WGS) entry which is preliminary data.</text>
</comment>
<evidence type="ECO:0000256" key="6">
    <source>
        <dbReference type="ARBA" id="ARBA00023136"/>
    </source>
</evidence>
<gene>
    <name evidence="8" type="ORF">A3Q56_04550</name>
</gene>
<dbReference type="GO" id="GO:0042626">
    <property type="term" value="F:ATPase-coupled transmembrane transporter activity"/>
    <property type="evidence" value="ECO:0007669"/>
    <property type="project" value="TreeGrafter"/>
</dbReference>
<dbReference type="InterPro" id="IPR050352">
    <property type="entry name" value="ABCG_transporters"/>
</dbReference>
<accession>A0A177B264</accession>
<evidence type="ECO:0000256" key="5">
    <source>
        <dbReference type="ARBA" id="ARBA00022989"/>
    </source>
</evidence>
<proteinExistence type="inferred from homology"/>
<dbReference type="SUPFAM" id="SSF52540">
    <property type="entry name" value="P-loop containing nucleoside triphosphate hydrolases"/>
    <property type="match status" value="1"/>
</dbReference>
<keyword evidence="9" id="KW-1185">Reference proteome</keyword>
<dbReference type="Gene3D" id="3.40.50.300">
    <property type="entry name" value="P-loop containing nucleotide triphosphate hydrolases"/>
    <property type="match status" value="1"/>
</dbReference>
<dbReference type="OrthoDB" id="6269864at2759"/>
<keyword evidence="6" id="KW-0472">Membrane</keyword>
<comment type="similarity">
    <text evidence="2">Belongs to the ABC transporter superfamily. ABCG family. Eye pigment precursor importer (TC 3.A.1.204) subfamily.</text>
</comment>
<dbReference type="GO" id="GO:0016020">
    <property type="term" value="C:membrane"/>
    <property type="evidence" value="ECO:0007669"/>
    <property type="project" value="UniProtKB-SubCell"/>
</dbReference>
<keyword evidence="5" id="KW-1133">Transmembrane helix</keyword>
<protein>
    <recommendedName>
        <fullName evidence="7">ABC transporter domain-containing protein</fullName>
    </recommendedName>
</protein>
<dbReference type="Pfam" id="PF00005">
    <property type="entry name" value="ABC_tran"/>
    <property type="match status" value="1"/>
</dbReference>
<dbReference type="AlphaFoldDB" id="A0A177B264"/>
<dbReference type="InterPro" id="IPR027417">
    <property type="entry name" value="P-loop_NTPase"/>
</dbReference>
<dbReference type="EMBL" id="LWCA01000592">
    <property type="protein sequence ID" value="OAF67713.1"/>
    <property type="molecule type" value="Genomic_DNA"/>
</dbReference>